<sequence length="108" mass="12402">MLFVMPRFIYNRCEWGRKRAAEVTEGKWSLLFCVEAANDTLMNLGDRRSPSESHTTAPTQFMSLFIVPHFFTFLFSVSAHRVPSTHTYTSSPYVVSSSSLWPELSHTH</sequence>
<evidence type="ECO:0000313" key="2">
    <source>
        <dbReference type="Proteomes" id="UP001469553"/>
    </source>
</evidence>
<accession>A0ABV0Z396</accession>
<reference evidence="1 2" key="1">
    <citation type="submission" date="2021-06" db="EMBL/GenBank/DDBJ databases">
        <authorList>
            <person name="Palmer J.M."/>
        </authorList>
    </citation>
    <scope>NUCLEOTIDE SEQUENCE [LARGE SCALE GENOMIC DNA]</scope>
    <source>
        <strain evidence="1 2">AS_MEX2019</strain>
        <tissue evidence="1">Muscle</tissue>
    </source>
</reference>
<name>A0ABV0Z396_9TELE</name>
<keyword evidence="2" id="KW-1185">Reference proteome</keyword>
<comment type="caution">
    <text evidence="1">The sequence shown here is derived from an EMBL/GenBank/DDBJ whole genome shotgun (WGS) entry which is preliminary data.</text>
</comment>
<dbReference type="Proteomes" id="UP001469553">
    <property type="component" value="Unassembled WGS sequence"/>
</dbReference>
<evidence type="ECO:0000313" key="1">
    <source>
        <dbReference type="EMBL" id="MEQ2300654.1"/>
    </source>
</evidence>
<gene>
    <name evidence="1" type="ORF">AMECASPLE_027955</name>
</gene>
<dbReference type="EMBL" id="JAHRIP010050044">
    <property type="protein sequence ID" value="MEQ2300654.1"/>
    <property type="molecule type" value="Genomic_DNA"/>
</dbReference>
<organism evidence="1 2">
    <name type="scientific">Ameca splendens</name>
    <dbReference type="NCBI Taxonomy" id="208324"/>
    <lineage>
        <taxon>Eukaryota</taxon>
        <taxon>Metazoa</taxon>
        <taxon>Chordata</taxon>
        <taxon>Craniata</taxon>
        <taxon>Vertebrata</taxon>
        <taxon>Euteleostomi</taxon>
        <taxon>Actinopterygii</taxon>
        <taxon>Neopterygii</taxon>
        <taxon>Teleostei</taxon>
        <taxon>Neoteleostei</taxon>
        <taxon>Acanthomorphata</taxon>
        <taxon>Ovalentaria</taxon>
        <taxon>Atherinomorphae</taxon>
        <taxon>Cyprinodontiformes</taxon>
        <taxon>Goodeidae</taxon>
        <taxon>Ameca</taxon>
    </lineage>
</organism>
<protein>
    <submittedName>
        <fullName evidence="1">Uncharacterized protein</fullName>
    </submittedName>
</protein>
<proteinExistence type="predicted"/>